<dbReference type="AlphaFoldDB" id="A0A2M7V5T3"/>
<dbReference type="Proteomes" id="UP000230078">
    <property type="component" value="Unassembled WGS sequence"/>
</dbReference>
<sequence length="135" mass="15662">MLSIMLYVHTKISQSPIEGIGLFADEFIPKGTIIWKFTPGFDVKFTADEIKNFPEKIQSYMDRYAWLSKKSDKYCFSSDNGKYFNHSRTPNSLSAYYDDEEEVVTKAIQDIHPGDEITDNYAAFDKNFREETLSK</sequence>
<reference evidence="3" key="1">
    <citation type="submission" date="2017-09" db="EMBL/GenBank/DDBJ databases">
        <title>Depth-based differentiation of microbial function through sediment-hosted aquifers and enrichment of novel symbionts in the deep terrestrial subsurface.</title>
        <authorList>
            <person name="Probst A.J."/>
            <person name="Ladd B."/>
            <person name="Jarett J.K."/>
            <person name="Geller-Mcgrath D.E."/>
            <person name="Sieber C.M.K."/>
            <person name="Emerson J.B."/>
            <person name="Anantharaman K."/>
            <person name="Thomas B.C."/>
            <person name="Malmstrom R."/>
            <person name="Stieglmeier M."/>
            <person name="Klingl A."/>
            <person name="Woyke T."/>
            <person name="Ryan C.M."/>
            <person name="Banfield J.F."/>
        </authorList>
    </citation>
    <scope>NUCLEOTIDE SEQUENCE [LARGE SCALE GENOMIC DNA]</scope>
</reference>
<dbReference type="InterPro" id="IPR001214">
    <property type="entry name" value="SET_dom"/>
</dbReference>
<dbReference type="PROSITE" id="PS50280">
    <property type="entry name" value="SET"/>
    <property type="match status" value="1"/>
</dbReference>
<keyword evidence="2" id="KW-0489">Methyltransferase</keyword>
<evidence type="ECO:0000313" key="3">
    <source>
        <dbReference type="Proteomes" id="UP000230078"/>
    </source>
</evidence>
<dbReference type="InterPro" id="IPR046341">
    <property type="entry name" value="SET_dom_sf"/>
</dbReference>
<keyword evidence="2" id="KW-0808">Transferase</keyword>
<evidence type="ECO:0000313" key="2">
    <source>
        <dbReference type="EMBL" id="PIZ93969.1"/>
    </source>
</evidence>
<gene>
    <name evidence="2" type="ORF">COX83_00465</name>
</gene>
<accession>A0A2M7V5T3</accession>
<dbReference type="EMBL" id="PFPI01000006">
    <property type="protein sequence ID" value="PIZ93969.1"/>
    <property type="molecule type" value="Genomic_DNA"/>
</dbReference>
<dbReference type="Pfam" id="PF00856">
    <property type="entry name" value="SET"/>
    <property type="match status" value="1"/>
</dbReference>
<name>A0A2M7V5T3_9BACT</name>
<dbReference type="SMART" id="SM00317">
    <property type="entry name" value="SET"/>
    <property type="match status" value="1"/>
</dbReference>
<proteinExistence type="predicted"/>
<dbReference type="GO" id="GO:0032259">
    <property type="term" value="P:methylation"/>
    <property type="evidence" value="ECO:0007669"/>
    <property type="project" value="UniProtKB-KW"/>
</dbReference>
<organism evidence="2 3">
    <name type="scientific">Candidatus Magasanikbacteria bacterium CG_4_10_14_0_2_um_filter_41_31</name>
    <dbReference type="NCBI Taxonomy" id="1974639"/>
    <lineage>
        <taxon>Bacteria</taxon>
        <taxon>Candidatus Magasanikiibacteriota</taxon>
    </lineage>
</organism>
<evidence type="ECO:0000259" key="1">
    <source>
        <dbReference type="PROSITE" id="PS50280"/>
    </source>
</evidence>
<feature type="domain" description="SET" evidence="1">
    <location>
        <begin position="8"/>
        <end position="122"/>
    </location>
</feature>
<protein>
    <submittedName>
        <fullName evidence="2">SET domain-containing protein-lysine N-methyltransferase</fullName>
    </submittedName>
</protein>
<dbReference type="SUPFAM" id="SSF82199">
    <property type="entry name" value="SET domain"/>
    <property type="match status" value="1"/>
</dbReference>
<comment type="caution">
    <text evidence="2">The sequence shown here is derived from an EMBL/GenBank/DDBJ whole genome shotgun (WGS) entry which is preliminary data.</text>
</comment>
<dbReference type="Gene3D" id="2.170.270.10">
    <property type="entry name" value="SET domain"/>
    <property type="match status" value="1"/>
</dbReference>
<dbReference type="GO" id="GO:0008168">
    <property type="term" value="F:methyltransferase activity"/>
    <property type="evidence" value="ECO:0007669"/>
    <property type="project" value="UniProtKB-KW"/>
</dbReference>